<feature type="transmembrane region" description="Helical" evidence="1">
    <location>
        <begin position="189"/>
        <end position="217"/>
    </location>
</feature>
<reference evidence="3 4" key="1">
    <citation type="submission" date="2013-04" db="EMBL/GenBank/DDBJ databases">
        <title>Oceanococcus atlanticus 22II-S10r2 Genome Sequencing.</title>
        <authorList>
            <person name="Lai Q."/>
            <person name="Li G."/>
            <person name="Shao Z."/>
        </authorList>
    </citation>
    <scope>NUCLEOTIDE SEQUENCE [LARGE SCALE GENOMIC DNA]</scope>
    <source>
        <strain evidence="3 4">22II-S10r2</strain>
    </source>
</reference>
<keyword evidence="1" id="KW-1133">Transmembrane helix</keyword>
<dbReference type="OrthoDB" id="9798690at2"/>
<dbReference type="RefSeq" id="WP_083561324.1">
    <property type="nucleotide sequence ID" value="NZ_AQQV01000002.1"/>
</dbReference>
<dbReference type="Pfam" id="PF13386">
    <property type="entry name" value="DsbD_2"/>
    <property type="match status" value="1"/>
</dbReference>
<evidence type="ECO:0000313" key="3">
    <source>
        <dbReference type="EMBL" id="ORE87129.1"/>
    </source>
</evidence>
<evidence type="ECO:0000259" key="2">
    <source>
        <dbReference type="Pfam" id="PF13386"/>
    </source>
</evidence>
<dbReference type="Proteomes" id="UP000192342">
    <property type="component" value="Unassembled WGS sequence"/>
</dbReference>
<feature type="transmembrane region" description="Helical" evidence="1">
    <location>
        <begin position="86"/>
        <end position="104"/>
    </location>
</feature>
<dbReference type="PANTHER" id="PTHR42208:SF1">
    <property type="entry name" value="HEAVY METAL TRANSPORTER"/>
    <property type="match status" value="1"/>
</dbReference>
<sequence>MNGGLLVLSLPAAWLMGLGASLHCALMCLGPNSLPSTSANARSGDLAALWLHAGRLSGYIVLGALAGGVGTLLLRQLPSGASAQALRGAAGVLLLAFGVWLLMHPQRHQRRCPMQGTAVVHRHWYVQGLAWAATPCPTLYAMLLLSAISGTAWQGGMLMLVFGLGTMPLLLGQHWALMRWLPRQNSQRWRALGVCLAGALLVFSGGLAEFVPGAFCLPPG</sequence>
<gene>
    <name evidence="3" type="ORF">ATO7_08817</name>
</gene>
<keyword evidence="1" id="KW-0472">Membrane</keyword>
<evidence type="ECO:0000256" key="1">
    <source>
        <dbReference type="SAM" id="Phobius"/>
    </source>
</evidence>
<dbReference type="EMBL" id="AQQV01000002">
    <property type="protein sequence ID" value="ORE87129.1"/>
    <property type="molecule type" value="Genomic_DNA"/>
</dbReference>
<evidence type="ECO:0000313" key="4">
    <source>
        <dbReference type="Proteomes" id="UP000192342"/>
    </source>
</evidence>
<proteinExistence type="predicted"/>
<dbReference type="PANTHER" id="PTHR42208">
    <property type="entry name" value="HEAVY METAL TRANSPORTER-RELATED"/>
    <property type="match status" value="1"/>
</dbReference>
<protein>
    <recommendedName>
        <fullName evidence="2">Urease accessory protein UreH-like transmembrane domain-containing protein</fullName>
    </recommendedName>
</protein>
<dbReference type="InterPro" id="IPR039447">
    <property type="entry name" value="UreH-like_TM_dom"/>
</dbReference>
<keyword evidence="4" id="KW-1185">Reference proteome</keyword>
<name>A0A1Y1SDT4_9GAMM</name>
<accession>A0A1Y1SDT4</accession>
<feature type="transmembrane region" description="Helical" evidence="1">
    <location>
        <begin position="56"/>
        <end position="74"/>
    </location>
</feature>
<comment type="caution">
    <text evidence="3">The sequence shown here is derived from an EMBL/GenBank/DDBJ whole genome shotgun (WGS) entry which is preliminary data.</text>
</comment>
<keyword evidence="1" id="KW-0812">Transmembrane</keyword>
<feature type="domain" description="Urease accessory protein UreH-like transmembrane" evidence="2">
    <location>
        <begin position="12"/>
        <end position="206"/>
    </location>
</feature>
<dbReference type="STRING" id="1317117.ATO7_08817"/>
<dbReference type="AlphaFoldDB" id="A0A1Y1SDT4"/>
<feature type="transmembrane region" description="Helical" evidence="1">
    <location>
        <begin position="157"/>
        <end position="177"/>
    </location>
</feature>
<feature type="transmembrane region" description="Helical" evidence="1">
    <location>
        <begin position="124"/>
        <end position="145"/>
    </location>
</feature>
<organism evidence="3 4">
    <name type="scientific">Oceanococcus atlanticus</name>
    <dbReference type="NCBI Taxonomy" id="1317117"/>
    <lineage>
        <taxon>Bacteria</taxon>
        <taxon>Pseudomonadati</taxon>
        <taxon>Pseudomonadota</taxon>
        <taxon>Gammaproteobacteria</taxon>
        <taxon>Chromatiales</taxon>
        <taxon>Oceanococcaceae</taxon>
        <taxon>Oceanococcus</taxon>
    </lineage>
</organism>